<dbReference type="InterPro" id="IPR029052">
    <property type="entry name" value="Metallo-depent_PP-like"/>
</dbReference>
<dbReference type="GO" id="GO:0046872">
    <property type="term" value="F:metal ion binding"/>
    <property type="evidence" value="ECO:0007669"/>
    <property type="project" value="InterPro"/>
</dbReference>
<dbReference type="SUPFAM" id="SSF56300">
    <property type="entry name" value="Metallo-dependent phosphatases"/>
    <property type="match status" value="1"/>
</dbReference>
<dbReference type="InterPro" id="IPR015914">
    <property type="entry name" value="PAPs_N"/>
</dbReference>
<proteinExistence type="inferred from homology"/>
<dbReference type="Pfam" id="PF00149">
    <property type="entry name" value="Metallophos"/>
    <property type="match status" value="1"/>
</dbReference>
<keyword evidence="1" id="KW-0732">Signal</keyword>
<evidence type="ECO:0000313" key="8">
    <source>
        <dbReference type="WBParaSite" id="PSU_v2.g7688.t1"/>
    </source>
</evidence>
<feature type="domain" description="Calcineurin-like phosphoesterase" evidence="4">
    <location>
        <begin position="116"/>
        <end position="325"/>
    </location>
</feature>
<feature type="domain" description="Purple acid phosphatase C-terminal" evidence="5">
    <location>
        <begin position="349"/>
        <end position="408"/>
    </location>
</feature>
<dbReference type="WBParaSite" id="PSU_v2.g7688.t1">
    <property type="protein sequence ID" value="PSU_v2.g7688.t1"/>
    <property type="gene ID" value="PSU_v2.g7688"/>
</dbReference>
<dbReference type="Pfam" id="PF14008">
    <property type="entry name" value="Metallophos_C"/>
    <property type="match status" value="1"/>
</dbReference>
<dbReference type="Pfam" id="PF16656">
    <property type="entry name" value="Pur_ac_phosph_N"/>
    <property type="match status" value="1"/>
</dbReference>
<dbReference type="Gene3D" id="3.60.21.10">
    <property type="match status" value="1"/>
</dbReference>
<dbReference type="AlphaFoldDB" id="A0A914Z705"/>
<dbReference type="InterPro" id="IPR008963">
    <property type="entry name" value="Purple_acid_Pase-like_N"/>
</dbReference>
<sequence length="415" mass="47259">MVWGLSRYDVIQKSGFWDPFPPLCGVIKGAAFDGRHKNKEPSLPIVQYGPTTAMVYKHVGHTNAFESKGVTRYIHTATLPSLSPDTVYHYKVGNADGWSTTPYQFKTFPAGNDFKFRVCVFGDLGYHHGNSIPDLMEAAKSEWFDMIIHVGDIAYDLHATDDDGHNIGDKYMRELEPVFSRYPYMVIAGNHENDGKNFSHFHNRFRMPGEAGGHHNNQYYSYNVGPAHFFGVSTEHYGYLNEYGKAPILAQYSWLTNDLQEANKNRASRPWIIGYQHRPFYCSNSHCPIDEEPIIRIGETGIPGLESVYIQNKVDLQFWGHMHSYERFYPMANLFPQGNGDSAYHNAAAPTYIITGSAGCHSPKTPFGTPHPGSAFRSDDYGYTIMSVYNHTHIHLYQWSVDQQKNIDNFWIIKD</sequence>
<keyword evidence="3" id="KW-0378">Hydrolase</keyword>
<dbReference type="CDD" id="cd00839">
    <property type="entry name" value="MPP_PAPs"/>
    <property type="match status" value="1"/>
</dbReference>
<evidence type="ECO:0000259" key="4">
    <source>
        <dbReference type="Pfam" id="PF00149"/>
    </source>
</evidence>
<dbReference type="PANTHER" id="PTHR45867">
    <property type="entry name" value="PURPLE ACID PHOSPHATASE"/>
    <property type="match status" value="1"/>
</dbReference>
<reference evidence="8" key="1">
    <citation type="submission" date="2022-11" db="UniProtKB">
        <authorList>
            <consortium name="WormBaseParasite"/>
        </authorList>
    </citation>
    <scope>IDENTIFICATION</scope>
</reference>
<keyword evidence="2" id="KW-0325">Glycoprotein</keyword>
<evidence type="ECO:0000259" key="6">
    <source>
        <dbReference type="Pfam" id="PF16656"/>
    </source>
</evidence>
<dbReference type="InterPro" id="IPR041792">
    <property type="entry name" value="MPP_PAP"/>
</dbReference>
<evidence type="ECO:0000256" key="1">
    <source>
        <dbReference type="ARBA" id="ARBA00022729"/>
    </source>
</evidence>
<name>A0A914Z705_9BILA</name>
<accession>A0A914Z705</accession>
<feature type="domain" description="Purple acid phosphatase N-terminal" evidence="6">
    <location>
        <begin position="39"/>
        <end position="107"/>
    </location>
</feature>
<protein>
    <recommendedName>
        <fullName evidence="3">Purple acid phosphatase</fullName>
        <ecNumber evidence="3">3.1.3.2</ecNumber>
    </recommendedName>
</protein>
<comment type="similarity">
    <text evidence="3">Belongs to the metallophosphoesterase superfamily. Purple acid phosphatase family.</text>
</comment>
<dbReference type="EC" id="3.1.3.2" evidence="3"/>
<evidence type="ECO:0000256" key="3">
    <source>
        <dbReference type="RuleBase" id="RU361203"/>
    </source>
</evidence>
<keyword evidence="7" id="KW-1185">Reference proteome</keyword>
<dbReference type="Gene3D" id="2.60.40.380">
    <property type="entry name" value="Purple acid phosphatase-like, N-terminal"/>
    <property type="match status" value="1"/>
</dbReference>
<evidence type="ECO:0000313" key="7">
    <source>
        <dbReference type="Proteomes" id="UP000887577"/>
    </source>
</evidence>
<organism evidence="7 8">
    <name type="scientific">Panagrolaimus superbus</name>
    <dbReference type="NCBI Taxonomy" id="310955"/>
    <lineage>
        <taxon>Eukaryota</taxon>
        <taxon>Metazoa</taxon>
        <taxon>Ecdysozoa</taxon>
        <taxon>Nematoda</taxon>
        <taxon>Chromadorea</taxon>
        <taxon>Rhabditida</taxon>
        <taxon>Tylenchina</taxon>
        <taxon>Panagrolaimomorpha</taxon>
        <taxon>Panagrolaimoidea</taxon>
        <taxon>Panagrolaimidae</taxon>
        <taxon>Panagrolaimus</taxon>
    </lineage>
</organism>
<evidence type="ECO:0000256" key="2">
    <source>
        <dbReference type="ARBA" id="ARBA00023180"/>
    </source>
</evidence>
<dbReference type="SUPFAM" id="SSF49363">
    <property type="entry name" value="Purple acid phosphatase, N-terminal domain"/>
    <property type="match status" value="1"/>
</dbReference>
<dbReference type="Proteomes" id="UP000887577">
    <property type="component" value="Unplaced"/>
</dbReference>
<comment type="catalytic activity">
    <reaction evidence="3">
        <text>a phosphate monoester + H2O = an alcohol + phosphate</text>
        <dbReference type="Rhea" id="RHEA:15017"/>
        <dbReference type="ChEBI" id="CHEBI:15377"/>
        <dbReference type="ChEBI" id="CHEBI:30879"/>
        <dbReference type="ChEBI" id="CHEBI:43474"/>
        <dbReference type="ChEBI" id="CHEBI:67140"/>
        <dbReference type="EC" id="3.1.3.2"/>
    </reaction>
</comment>
<evidence type="ECO:0000259" key="5">
    <source>
        <dbReference type="Pfam" id="PF14008"/>
    </source>
</evidence>
<dbReference type="GO" id="GO:0003993">
    <property type="term" value="F:acid phosphatase activity"/>
    <property type="evidence" value="ECO:0007669"/>
    <property type="project" value="UniProtKB-EC"/>
</dbReference>
<dbReference type="InterPro" id="IPR025733">
    <property type="entry name" value="PAPs_C"/>
</dbReference>
<dbReference type="InterPro" id="IPR004843">
    <property type="entry name" value="Calcineurin-like_PHP"/>
</dbReference>
<dbReference type="PANTHER" id="PTHR45867:SF10">
    <property type="entry name" value="PURPLE ACID PHOSPHATASE"/>
    <property type="match status" value="1"/>
</dbReference>